<evidence type="ECO:0008006" key="3">
    <source>
        <dbReference type="Google" id="ProtNLM"/>
    </source>
</evidence>
<evidence type="ECO:0000313" key="1">
    <source>
        <dbReference type="EMBL" id="KAK8937537.1"/>
    </source>
</evidence>
<dbReference type="Pfam" id="PF04759">
    <property type="entry name" value="DUF617"/>
    <property type="match status" value="1"/>
</dbReference>
<name>A0ABR2LBM6_9ASPA</name>
<gene>
    <name evidence="1" type="ORF">KSP40_PGU011378</name>
</gene>
<evidence type="ECO:0000313" key="2">
    <source>
        <dbReference type="Proteomes" id="UP001412067"/>
    </source>
</evidence>
<dbReference type="InterPro" id="IPR006460">
    <property type="entry name" value="MIZ1-like_pln"/>
</dbReference>
<dbReference type="Proteomes" id="UP001412067">
    <property type="component" value="Unassembled WGS sequence"/>
</dbReference>
<comment type="caution">
    <text evidence="1">The sequence shown here is derived from an EMBL/GenBank/DDBJ whole genome shotgun (WGS) entry which is preliminary data.</text>
</comment>
<reference evidence="1 2" key="1">
    <citation type="journal article" date="2022" name="Nat. Plants">
        <title>Genomes of leafy and leafless Platanthera orchids illuminate the evolution of mycoheterotrophy.</title>
        <authorList>
            <person name="Li M.H."/>
            <person name="Liu K.W."/>
            <person name="Li Z."/>
            <person name="Lu H.C."/>
            <person name="Ye Q.L."/>
            <person name="Zhang D."/>
            <person name="Wang J.Y."/>
            <person name="Li Y.F."/>
            <person name="Zhong Z.M."/>
            <person name="Liu X."/>
            <person name="Yu X."/>
            <person name="Liu D.K."/>
            <person name="Tu X.D."/>
            <person name="Liu B."/>
            <person name="Hao Y."/>
            <person name="Liao X.Y."/>
            <person name="Jiang Y.T."/>
            <person name="Sun W.H."/>
            <person name="Chen J."/>
            <person name="Chen Y.Q."/>
            <person name="Ai Y."/>
            <person name="Zhai J.W."/>
            <person name="Wu S.S."/>
            <person name="Zhou Z."/>
            <person name="Hsiao Y.Y."/>
            <person name="Wu W.L."/>
            <person name="Chen Y.Y."/>
            <person name="Lin Y.F."/>
            <person name="Hsu J.L."/>
            <person name="Li C.Y."/>
            <person name="Wang Z.W."/>
            <person name="Zhao X."/>
            <person name="Zhong W.Y."/>
            <person name="Ma X.K."/>
            <person name="Ma L."/>
            <person name="Huang J."/>
            <person name="Chen G.Z."/>
            <person name="Huang M.Z."/>
            <person name="Huang L."/>
            <person name="Peng D.H."/>
            <person name="Luo Y.B."/>
            <person name="Zou S.Q."/>
            <person name="Chen S.P."/>
            <person name="Lan S."/>
            <person name="Tsai W.C."/>
            <person name="Van de Peer Y."/>
            <person name="Liu Z.J."/>
        </authorList>
    </citation>
    <scope>NUCLEOTIDE SEQUENCE [LARGE SCALE GENOMIC DNA]</scope>
    <source>
        <strain evidence="1">Lor288</strain>
    </source>
</reference>
<dbReference type="PANTHER" id="PTHR31696">
    <property type="entry name" value="PROTEIN MIZU-KUSSEI 1"/>
    <property type="match status" value="1"/>
</dbReference>
<dbReference type="PANTHER" id="PTHR31696:SF14">
    <property type="entry name" value="PROTEIN MIZU-KUSSEI 1"/>
    <property type="match status" value="1"/>
</dbReference>
<dbReference type="EMBL" id="JBBWWR010000021">
    <property type="protein sequence ID" value="KAK8937537.1"/>
    <property type="molecule type" value="Genomic_DNA"/>
</dbReference>
<keyword evidence="2" id="KW-1185">Reference proteome</keyword>
<protein>
    <recommendedName>
        <fullName evidence="3">Protein MIZU-KUSSEI 1</fullName>
    </recommendedName>
</protein>
<sequence>MRSIMSRTPYESSFSFSRRHFHRIIAKVELGAVASSDADPTKPRGALARLKSALASAIARRAARSSALGPRVVGTLFGRRRGHVRFAFQIDPRAAPAMLVELAMPTSSLIKEMASGLVRIALESEPSAGAGAGDAKLLEERSWRAFCNGKKCGYALRRECGEADWRVLRAVEPVSMGAGVLPAEKEGAGGDGEMMYMRARFERVVGSKDSEAFYMMNPDGSGGPELSIYLLRV</sequence>
<organism evidence="1 2">
    <name type="scientific">Platanthera guangdongensis</name>
    <dbReference type="NCBI Taxonomy" id="2320717"/>
    <lineage>
        <taxon>Eukaryota</taxon>
        <taxon>Viridiplantae</taxon>
        <taxon>Streptophyta</taxon>
        <taxon>Embryophyta</taxon>
        <taxon>Tracheophyta</taxon>
        <taxon>Spermatophyta</taxon>
        <taxon>Magnoliopsida</taxon>
        <taxon>Liliopsida</taxon>
        <taxon>Asparagales</taxon>
        <taxon>Orchidaceae</taxon>
        <taxon>Orchidoideae</taxon>
        <taxon>Orchideae</taxon>
        <taxon>Orchidinae</taxon>
        <taxon>Platanthera</taxon>
    </lineage>
</organism>
<proteinExistence type="predicted"/>
<accession>A0ABR2LBM6</accession>
<dbReference type="NCBIfam" id="TIGR01570">
    <property type="entry name" value="A_thal_3588"/>
    <property type="match status" value="1"/>
</dbReference>